<evidence type="ECO:0000256" key="2">
    <source>
        <dbReference type="ARBA" id="ARBA00009639"/>
    </source>
</evidence>
<accession>A0A4S2MLJ4</accession>
<feature type="region of interest" description="Disordered" evidence="6">
    <location>
        <begin position="140"/>
        <end position="381"/>
    </location>
</feature>
<proteinExistence type="inferred from homology"/>
<dbReference type="OrthoDB" id="21128at2759"/>
<feature type="compositionally biased region" description="Low complexity" evidence="6">
    <location>
        <begin position="288"/>
        <end position="312"/>
    </location>
</feature>
<reference evidence="8 9" key="1">
    <citation type="submission" date="2019-04" db="EMBL/GenBank/DDBJ databases">
        <title>Comparative genomics and transcriptomics to analyze fruiting body development in filamentous ascomycetes.</title>
        <authorList>
            <consortium name="DOE Joint Genome Institute"/>
            <person name="Lutkenhaus R."/>
            <person name="Traeger S."/>
            <person name="Breuer J."/>
            <person name="Kuo A."/>
            <person name="Lipzen A."/>
            <person name="Pangilinan J."/>
            <person name="Dilworth D."/>
            <person name="Sandor L."/>
            <person name="Poggeler S."/>
            <person name="Barry K."/>
            <person name="Grigoriev I.V."/>
            <person name="Nowrousian M."/>
        </authorList>
    </citation>
    <scope>NUCLEOTIDE SEQUENCE [LARGE SCALE GENOMIC DNA]</scope>
    <source>
        <strain evidence="8 9">CBS 389.68</strain>
    </source>
</reference>
<feature type="compositionally biased region" description="Pro residues" evidence="6">
    <location>
        <begin position="159"/>
        <end position="170"/>
    </location>
</feature>
<dbReference type="STRING" id="341454.A0A4S2MLJ4"/>
<feature type="region of interest" description="Disordered" evidence="6">
    <location>
        <begin position="1318"/>
        <end position="1370"/>
    </location>
</feature>
<feature type="compositionally biased region" description="Low complexity" evidence="6">
    <location>
        <begin position="269"/>
        <end position="280"/>
    </location>
</feature>
<comment type="subcellular location">
    <subcellularLocation>
        <location evidence="1">Cytoplasm</location>
        <location evidence="1">P-body</location>
    </subcellularLocation>
</comment>
<organism evidence="8 9">
    <name type="scientific">Ascodesmis nigricans</name>
    <dbReference type="NCBI Taxonomy" id="341454"/>
    <lineage>
        <taxon>Eukaryota</taxon>
        <taxon>Fungi</taxon>
        <taxon>Dikarya</taxon>
        <taxon>Ascomycota</taxon>
        <taxon>Pezizomycotina</taxon>
        <taxon>Pezizomycetes</taxon>
        <taxon>Pezizales</taxon>
        <taxon>Ascodesmidaceae</taxon>
        <taxon>Ascodesmis</taxon>
    </lineage>
</organism>
<evidence type="ECO:0000256" key="3">
    <source>
        <dbReference type="ARBA" id="ARBA00022490"/>
    </source>
</evidence>
<feature type="compositionally biased region" description="Low complexity" evidence="6">
    <location>
        <begin position="453"/>
        <end position="464"/>
    </location>
</feature>
<dbReference type="Gene3D" id="1.10.220.100">
    <property type="entry name" value="conserved c-terminal region of ge- 1"/>
    <property type="match status" value="1"/>
</dbReference>
<gene>
    <name evidence="8" type="ORF">EX30DRAFT_343837</name>
</gene>
<feature type="region of interest" description="Disordered" evidence="6">
    <location>
        <begin position="1"/>
        <end position="123"/>
    </location>
</feature>
<dbReference type="EMBL" id="ML220149">
    <property type="protein sequence ID" value="TGZ77765.1"/>
    <property type="molecule type" value="Genomic_DNA"/>
</dbReference>
<dbReference type="GO" id="GO:0031087">
    <property type="term" value="P:deadenylation-independent decapping of nuclear-transcribed mRNA"/>
    <property type="evidence" value="ECO:0007669"/>
    <property type="project" value="InterPro"/>
</dbReference>
<feature type="compositionally biased region" description="Low complexity" evidence="6">
    <location>
        <begin position="72"/>
        <end position="85"/>
    </location>
</feature>
<feature type="compositionally biased region" description="Polar residues" evidence="6">
    <location>
        <begin position="198"/>
        <end position="207"/>
    </location>
</feature>
<dbReference type="PANTHER" id="PTHR15598:SF5">
    <property type="entry name" value="ENHANCER OF MRNA-DECAPPING PROTEIN 4"/>
    <property type="match status" value="1"/>
</dbReference>
<feature type="compositionally biased region" description="Basic and acidic residues" evidence="6">
    <location>
        <begin position="975"/>
        <end position="987"/>
    </location>
</feature>
<dbReference type="PANTHER" id="PTHR15598">
    <property type="entry name" value="ENHANCER OF MRNA-DECAPPING PROTEIN 4"/>
    <property type="match status" value="1"/>
</dbReference>
<evidence type="ECO:0000313" key="9">
    <source>
        <dbReference type="Proteomes" id="UP000298138"/>
    </source>
</evidence>
<keyword evidence="4" id="KW-0853">WD repeat</keyword>
<dbReference type="InterPro" id="IPR045152">
    <property type="entry name" value="EDC4-like"/>
</dbReference>
<comment type="similarity">
    <text evidence="2">Belongs to the WD repeat EDC4 family.</text>
</comment>
<keyword evidence="3" id="KW-0963">Cytoplasm</keyword>
<dbReference type="InterPro" id="IPR036322">
    <property type="entry name" value="WD40_repeat_dom_sf"/>
</dbReference>
<protein>
    <recommendedName>
        <fullName evidence="7">EDC4-like protein pdc1 beta-propeller domain-containing protein</fullName>
    </recommendedName>
</protein>
<feature type="compositionally biased region" description="Polar residues" evidence="6">
    <location>
        <begin position="16"/>
        <end position="27"/>
    </location>
</feature>
<dbReference type="SUPFAM" id="SSF50978">
    <property type="entry name" value="WD40 repeat-like"/>
    <property type="match status" value="1"/>
</dbReference>
<keyword evidence="5" id="KW-0677">Repeat</keyword>
<dbReference type="InterPro" id="IPR055393">
    <property type="entry name" value="Beta-prop_EDC4L"/>
</dbReference>
<feature type="compositionally biased region" description="Polar residues" evidence="6">
    <location>
        <begin position="1341"/>
        <end position="1356"/>
    </location>
</feature>
<feature type="domain" description="EDC4-like protein pdc1 beta-propeller" evidence="7">
    <location>
        <begin position="512"/>
        <end position="854"/>
    </location>
</feature>
<evidence type="ECO:0000256" key="4">
    <source>
        <dbReference type="ARBA" id="ARBA00022574"/>
    </source>
</evidence>
<dbReference type="GO" id="GO:0000932">
    <property type="term" value="C:P-body"/>
    <property type="evidence" value="ECO:0007669"/>
    <property type="project" value="UniProtKB-SubCell"/>
</dbReference>
<feature type="compositionally biased region" description="Acidic residues" evidence="6">
    <location>
        <begin position="479"/>
        <end position="493"/>
    </location>
</feature>
<feature type="compositionally biased region" description="Polar residues" evidence="6">
    <location>
        <begin position="220"/>
        <end position="240"/>
    </location>
</feature>
<dbReference type="InParanoid" id="A0A4S2MLJ4"/>
<feature type="region of interest" description="Disordered" evidence="6">
    <location>
        <begin position="419"/>
        <end position="495"/>
    </location>
</feature>
<dbReference type="Gene3D" id="2.130.10.10">
    <property type="entry name" value="YVTN repeat-like/Quinoprotein amine dehydrogenase"/>
    <property type="match status" value="1"/>
</dbReference>
<sequence>MTDPNFEGLFDRLRRQTTMSPAQSSMLQQQPPQPVPQVYPGSGMASGNNPRSPAPPYSAHSESPVYSMRQNSAPAFASAPDASYPQQSLDHHHPVAHQSPLPTPSQQNLPYNLPMSPPVGTPIENRTASLLQLLKFQQPVQNTGSPAPESFSDNHHQPPPDPAARPPVHPPQSGISQPTQSPPPHSRAASANDLVATLFNQHGSGSPNGAKENTPPARSPIQQRSFSENTIPQRESTPVNPQDLVFKLLGRTKPQQEGPPQNPRESHDAPQQTPTPQGSSIPPPPAISSPVGTPPGQSSTAAPEAPSSGSPALNKGLFTYVNPFEQLQATSPRNRTPMSSTPGPQGRKSALSNEIRAENIPLPFTPPPAYSANTPSGTPPATIEAEAAKEATTLDQVKEKERLLMEQLGLHMAGYPFSGIGSSAEEATRQEPDTASPSEAFADAPEEKPEPVPQQEEVISEEPVGIQDEPPAEPQEPQPAEEEPGQEESGDDGVEGHVQVYNFPMKPFSSITIVPSAIKRVNYPVSKHGDIAKMTRPFDQLNRNLIAASHRYIAYSVSKSNNRGGIRIIRQYDGKDRVIMKDSPDKTFNVVIAKGDRVLGTGVSGAVVWVDLHRDFESDGWSSLFVFPPSEEQGQSNGVLKSRARKTSRLDNVFAVGRGKTISIIHAPTAKHYASGRKGNEVDSKKYVSDHSRIIDTGKASKDFAFSDDDTVIISIDKAGKLKFWDVQNLLDFSKNPAYDIVRQEFPPQAPMSLSTPMLIFSAVAAGESYRATSVMFLDKYRPYHKCMALRYVIVGMKQNHTLQLWDLALGRPVQEINFPQESDTDALCSVVYHPMSGIIVVGNPTRNSIYFIHLSAPKYNLPAMSQAAYIQALATKNPAIPKPDATAILSGLREYSLAAKGQLMSLDILDTEGDGLEDKSPLFELYIAHSKGMTSINVYKDDLGWDADNRPYNPVDAVQAGACIMSSMPPPPAPEKEKEKEERIDNSDAQSLKPTKSEKSTKSRSVSPRPTEKNEVSEDKAAGSSTSGKKKKKEKASASVTEPYVSGTDDVKTKDAGLTIRGKPFAPAGAYPGQVQENAAPYPNLDQELKRIEKSISAELNKVIGRELDSLYRRIDEERKDQQAAGEAKQESILQVLSSTLTDNVEKVIGRLIATNIQNQVVPAISDVTAVHVQRAVVESLGRSLAASIPGELRQCVPDAVNRALSHPDMLNRISDALAHPLSQTIEREFSHAMHTSLIPTFQNLAMETTRKSIAELECSHNDTIARLEHMRMQDAKKIDQLMSTIRHLSDTMSTMVKQQSDFQDQVRQAQEDFFAGQSAAAVPQRAAPEPISHHHHRPSQQYPPHQHTPRQYQQPVPPPHKTPEQREAEEIEELLKAGKYEDGTIKWLQSKERQAELFDEVMVRYRYDFLPNLSQLVLLSVSAAVSVKFEHKVADRLSWLEGVLSVLDPMDPEIHEICHRIMVVVVQRLESLYMAIQQNNQQDKMLRTISSIARRAKELSNMSALASVH</sequence>
<name>A0A4S2MLJ4_9PEZI</name>
<dbReference type="Proteomes" id="UP000298138">
    <property type="component" value="Unassembled WGS sequence"/>
</dbReference>
<feature type="region of interest" description="Disordered" evidence="6">
    <location>
        <begin position="965"/>
        <end position="1053"/>
    </location>
</feature>
<dbReference type="Pfam" id="PF24106">
    <property type="entry name" value="Beta-prop_EDC4L"/>
    <property type="match status" value="1"/>
</dbReference>
<dbReference type="InterPro" id="IPR015943">
    <property type="entry name" value="WD40/YVTN_repeat-like_dom_sf"/>
</dbReference>
<dbReference type="InterPro" id="IPR044938">
    <property type="entry name" value="EDC4_C_sf"/>
</dbReference>
<evidence type="ECO:0000256" key="5">
    <source>
        <dbReference type="ARBA" id="ARBA00022737"/>
    </source>
</evidence>
<feature type="compositionally biased region" description="Basic and acidic residues" evidence="6">
    <location>
        <begin position="1011"/>
        <end position="1022"/>
    </location>
</feature>
<evidence type="ECO:0000256" key="1">
    <source>
        <dbReference type="ARBA" id="ARBA00004201"/>
    </source>
</evidence>
<evidence type="ECO:0000259" key="7">
    <source>
        <dbReference type="Pfam" id="PF24106"/>
    </source>
</evidence>
<evidence type="ECO:0000256" key="6">
    <source>
        <dbReference type="SAM" id="MobiDB-lite"/>
    </source>
</evidence>
<keyword evidence="9" id="KW-1185">Reference proteome</keyword>
<dbReference type="CDD" id="cd22541">
    <property type="entry name" value="SP5_N"/>
    <property type="match status" value="1"/>
</dbReference>
<evidence type="ECO:0000313" key="8">
    <source>
        <dbReference type="EMBL" id="TGZ77765.1"/>
    </source>
</evidence>
<feature type="compositionally biased region" description="Polar residues" evidence="6">
    <location>
        <begin position="325"/>
        <end position="343"/>
    </location>
</feature>